<sequence>MSMLRTRDVLVMEAKDDRYRRAIGELSKHWITAKSDRGNAKRYQKLVNQGMDVLG</sequence>
<protein>
    <submittedName>
        <fullName evidence="1">Uncharacterized protein</fullName>
    </submittedName>
</protein>
<dbReference type="EMBL" id="KQ965751">
    <property type="protein sequence ID" value="KXS16645.1"/>
    <property type="molecule type" value="Genomic_DNA"/>
</dbReference>
<accession>A0A139AJS2</accession>
<proteinExistence type="predicted"/>
<evidence type="ECO:0000313" key="1">
    <source>
        <dbReference type="EMBL" id="KXS16645.1"/>
    </source>
</evidence>
<gene>
    <name evidence="1" type="ORF">M427DRAFT_55301</name>
</gene>
<organism evidence="1 2">
    <name type="scientific">Gonapodya prolifera (strain JEL478)</name>
    <name type="common">Monoblepharis prolifera</name>
    <dbReference type="NCBI Taxonomy" id="1344416"/>
    <lineage>
        <taxon>Eukaryota</taxon>
        <taxon>Fungi</taxon>
        <taxon>Fungi incertae sedis</taxon>
        <taxon>Chytridiomycota</taxon>
        <taxon>Chytridiomycota incertae sedis</taxon>
        <taxon>Monoblepharidomycetes</taxon>
        <taxon>Monoblepharidales</taxon>
        <taxon>Gonapodyaceae</taxon>
        <taxon>Gonapodya</taxon>
    </lineage>
</organism>
<evidence type="ECO:0000313" key="2">
    <source>
        <dbReference type="Proteomes" id="UP000070544"/>
    </source>
</evidence>
<dbReference type="Proteomes" id="UP000070544">
    <property type="component" value="Unassembled WGS sequence"/>
</dbReference>
<keyword evidence="2" id="KW-1185">Reference proteome</keyword>
<dbReference type="AlphaFoldDB" id="A0A139AJS2"/>
<name>A0A139AJS2_GONPJ</name>
<reference evidence="1 2" key="1">
    <citation type="journal article" date="2015" name="Genome Biol. Evol.">
        <title>Phylogenomic analyses indicate that early fungi evolved digesting cell walls of algal ancestors of land plants.</title>
        <authorList>
            <person name="Chang Y."/>
            <person name="Wang S."/>
            <person name="Sekimoto S."/>
            <person name="Aerts A.L."/>
            <person name="Choi C."/>
            <person name="Clum A."/>
            <person name="LaButti K.M."/>
            <person name="Lindquist E.A."/>
            <person name="Yee Ngan C."/>
            <person name="Ohm R.A."/>
            <person name="Salamov A.A."/>
            <person name="Grigoriev I.V."/>
            <person name="Spatafora J.W."/>
            <person name="Berbee M.L."/>
        </authorList>
    </citation>
    <scope>NUCLEOTIDE SEQUENCE [LARGE SCALE GENOMIC DNA]</scope>
    <source>
        <strain evidence="1 2">JEL478</strain>
    </source>
</reference>